<feature type="domain" description="Helitron helicase-like" evidence="1">
    <location>
        <begin position="193"/>
        <end position="330"/>
    </location>
</feature>
<keyword evidence="3" id="KW-1185">Reference proteome</keyword>
<dbReference type="PANTHER" id="PTHR45786">
    <property type="entry name" value="DNA BINDING PROTEIN-LIKE"/>
    <property type="match status" value="1"/>
</dbReference>
<evidence type="ECO:0000259" key="1">
    <source>
        <dbReference type="Pfam" id="PF14214"/>
    </source>
</evidence>
<dbReference type="Pfam" id="PF14214">
    <property type="entry name" value="Helitron_like_N"/>
    <property type="match status" value="1"/>
</dbReference>
<dbReference type="EMBL" id="CP144745">
    <property type="protein sequence ID" value="WVZ48885.1"/>
    <property type="molecule type" value="Genomic_DNA"/>
</dbReference>
<name>A0AAQ3SHC2_PASNO</name>
<dbReference type="InterPro" id="IPR025476">
    <property type="entry name" value="Helitron_helicase-like"/>
</dbReference>
<sequence length="331" mass="38787">MYHNIHSFGNSRSEPQHLELYFYDNDPTLQHRYCRCHEEMYDQDKHIISIITGILRDNPYSKQFRSLGQAENLDDYTLVLNLDQRLDQRRYNEPITSEVAAVWVEGNERRNTFDKNIILHGNNNEIKGIRSYHGCYDPLSYPLFFPRVELGWHSNIPKANITMEEVARAQANSNSNDDDSDSSSRLYITMRAYYCYKFHTRPGIFNPVLYGGRLFQQFAVDTYIKIESSRLDYIWHHQKEIRADLYQDLLDSIQAGEQNGNAVGKRTILASSFIGGPRDNKLHRYLDAIALVRKYGKPDIFLTMTCNPRWEEIMNELEFGQEPQDRPDIVV</sequence>
<organism evidence="2 3">
    <name type="scientific">Paspalum notatum var. saurae</name>
    <dbReference type="NCBI Taxonomy" id="547442"/>
    <lineage>
        <taxon>Eukaryota</taxon>
        <taxon>Viridiplantae</taxon>
        <taxon>Streptophyta</taxon>
        <taxon>Embryophyta</taxon>
        <taxon>Tracheophyta</taxon>
        <taxon>Spermatophyta</taxon>
        <taxon>Magnoliopsida</taxon>
        <taxon>Liliopsida</taxon>
        <taxon>Poales</taxon>
        <taxon>Poaceae</taxon>
        <taxon>PACMAD clade</taxon>
        <taxon>Panicoideae</taxon>
        <taxon>Andropogonodae</taxon>
        <taxon>Paspaleae</taxon>
        <taxon>Paspalinae</taxon>
        <taxon>Paspalum</taxon>
    </lineage>
</organism>
<gene>
    <name evidence="2" type="ORF">U9M48_000280</name>
</gene>
<reference evidence="2 3" key="1">
    <citation type="submission" date="2024-02" db="EMBL/GenBank/DDBJ databases">
        <title>High-quality chromosome-scale genome assembly of Pensacola bahiagrass (Paspalum notatum Flugge var. saurae).</title>
        <authorList>
            <person name="Vega J.M."/>
            <person name="Podio M."/>
            <person name="Orjuela J."/>
            <person name="Siena L.A."/>
            <person name="Pessino S.C."/>
            <person name="Combes M.C."/>
            <person name="Mariac C."/>
            <person name="Albertini E."/>
            <person name="Pupilli F."/>
            <person name="Ortiz J.P.A."/>
            <person name="Leblanc O."/>
        </authorList>
    </citation>
    <scope>NUCLEOTIDE SEQUENCE [LARGE SCALE GENOMIC DNA]</scope>
    <source>
        <strain evidence="2">R1</strain>
        <tissue evidence="2">Leaf</tissue>
    </source>
</reference>
<accession>A0AAQ3SHC2</accession>
<dbReference type="PANTHER" id="PTHR45786:SF68">
    <property type="entry name" value="OS02G0701800 PROTEIN"/>
    <property type="match status" value="1"/>
</dbReference>
<proteinExistence type="predicted"/>
<evidence type="ECO:0000313" key="3">
    <source>
        <dbReference type="Proteomes" id="UP001341281"/>
    </source>
</evidence>
<dbReference type="AlphaFoldDB" id="A0AAQ3SHC2"/>
<protein>
    <recommendedName>
        <fullName evidence="1">Helitron helicase-like domain-containing protein</fullName>
    </recommendedName>
</protein>
<dbReference type="Proteomes" id="UP001341281">
    <property type="component" value="Chromosome 01"/>
</dbReference>
<evidence type="ECO:0000313" key="2">
    <source>
        <dbReference type="EMBL" id="WVZ48885.1"/>
    </source>
</evidence>